<evidence type="ECO:0000259" key="1">
    <source>
        <dbReference type="SMART" id="SM00481"/>
    </source>
</evidence>
<protein>
    <submittedName>
        <fullName evidence="2">Phosphatase</fullName>
    </submittedName>
</protein>
<proteinExistence type="predicted"/>
<keyword evidence="3" id="KW-1185">Reference proteome</keyword>
<gene>
    <name evidence="2" type="ORF">CLH62_03190</name>
</gene>
<dbReference type="Gene3D" id="1.10.150.650">
    <property type="match status" value="1"/>
</dbReference>
<dbReference type="InterPro" id="IPR003141">
    <property type="entry name" value="Pol/His_phosphatase_N"/>
</dbReference>
<dbReference type="EMBL" id="NTFI01000001">
    <property type="protein sequence ID" value="PHQ26610.1"/>
    <property type="molecule type" value="Genomic_DNA"/>
</dbReference>
<dbReference type="GO" id="GO:0004534">
    <property type="term" value="F:5'-3' RNA exonuclease activity"/>
    <property type="evidence" value="ECO:0007669"/>
    <property type="project" value="TreeGrafter"/>
</dbReference>
<dbReference type="InterPro" id="IPR016195">
    <property type="entry name" value="Pol/histidinol_Pase-like"/>
</dbReference>
<dbReference type="Gene3D" id="3.20.20.140">
    <property type="entry name" value="Metal-dependent hydrolases"/>
    <property type="match status" value="1"/>
</dbReference>
<dbReference type="PANTHER" id="PTHR42924">
    <property type="entry name" value="EXONUCLEASE"/>
    <property type="match status" value="1"/>
</dbReference>
<organism evidence="2 3">
    <name type="scientific">Marinobacter guineae</name>
    <dbReference type="NCBI Taxonomy" id="432303"/>
    <lineage>
        <taxon>Bacteria</taxon>
        <taxon>Pseudomonadati</taxon>
        <taxon>Pseudomonadota</taxon>
        <taxon>Gammaproteobacteria</taxon>
        <taxon>Pseudomonadales</taxon>
        <taxon>Marinobacteraceae</taxon>
        <taxon>Marinobacter</taxon>
    </lineage>
</organism>
<dbReference type="GO" id="GO:0035312">
    <property type="term" value="F:5'-3' DNA exonuclease activity"/>
    <property type="evidence" value="ECO:0007669"/>
    <property type="project" value="TreeGrafter"/>
</dbReference>
<dbReference type="AlphaFoldDB" id="A0A2G1VJ37"/>
<dbReference type="Proteomes" id="UP000229044">
    <property type="component" value="Unassembled WGS sequence"/>
</dbReference>
<dbReference type="SMART" id="SM00481">
    <property type="entry name" value="POLIIIAc"/>
    <property type="match status" value="1"/>
</dbReference>
<reference evidence="2 3" key="1">
    <citation type="submission" date="2017-09" db="EMBL/GenBank/DDBJ databases">
        <title>The draft genome sequences of Marinobacter guineae M3B.</title>
        <authorList>
            <person name="Cao J."/>
        </authorList>
    </citation>
    <scope>NUCLEOTIDE SEQUENCE [LARGE SCALE GENOMIC DNA]</scope>
    <source>
        <strain evidence="2 3">M3B</strain>
    </source>
</reference>
<dbReference type="PANTHER" id="PTHR42924:SF3">
    <property type="entry name" value="POLYMERASE_HISTIDINOL PHOSPHATASE N-TERMINAL DOMAIN-CONTAINING PROTEIN"/>
    <property type="match status" value="1"/>
</dbReference>
<dbReference type="OrthoDB" id="9804333at2"/>
<accession>A0A2G1VJ37</accession>
<comment type="caution">
    <text evidence="2">The sequence shown here is derived from an EMBL/GenBank/DDBJ whole genome shotgun (WGS) entry which is preliminary data.</text>
</comment>
<feature type="domain" description="Polymerase/histidinol phosphatase N-terminal" evidence="1">
    <location>
        <begin position="24"/>
        <end position="89"/>
    </location>
</feature>
<dbReference type="SUPFAM" id="SSF89550">
    <property type="entry name" value="PHP domain-like"/>
    <property type="match status" value="1"/>
</dbReference>
<dbReference type="Pfam" id="PF02811">
    <property type="entry name" value="PHP"/>
    <property type="match status" value="1"/>
</dbReference>
<evidence type="ECO:0000313" key="2">
    <source>
        <dbReference type="EMBL" id="PHQ26610.1"/>
    </source>
</evidence>
<dbReference type="InterPro" id="IPR004013">
    <property type="entry name" value="PHP_dom"/>
</dbReference>
<dbReference type="InterPro" id="IPR052018">
    <property type="entry name" value="PHP_domain"/>
</dbReference>
<evidence type="ECO:0000313" key="3">
    <source>
        <dbReference type="Proteomes" id="UP000229044"/>
    </source>
</evidence>
<name>A0A2G1VJ37_9GAMM</name>
<dbReference type="CDD" id="cd07438">
    <property type="entry name" value="PHP_HisPPase_AMP"/>
    <property type="match status" value="1"/>
</dbReference>
<sequence length="305" mass="32867">MAYRPFPADSGCFVTIPQDPVLCIDLHCHSTASDGALSPSALLERAAERGVSHLALTDHDTIGGFAEAWDAAGRHGVTLIPGVELSCIWKSRNIHIVGLDFDPDDAGFRGALEQQNENRWARARMIAERLGKLGVDDLLGKATTAAGGDVPGRPHFAEVLTGEGVVRNAAQAFKRYLGNGKAGDVKAYWPELSEVVRWINEAGGIAVLAHPRKYQLTATKLRELTADFRRAEGQAIEVSTSGQSSGDLGFLAELCRREGLLASQGSDFHFPGAPWCELGRIAKMPDGLEPVWHSFRQPILSPAPV</sequence>